<protein>
    <submittedName>
        <fullName evidence="3">DNA-binding CsgD family transcriptional regulator</fullName>
    </submittedName>
</protein>
<evidence type="ECO:0000313" key="4">
    <source>
        <dbReference type="Proteomes" id="UP000585638"/>
    </source>
</evidence>
<gene>
    <name evidence="3" type="ORF">BJ998_002116</name>
</gene>
<comment type="caution">
    <text evidence="3">The sequence shown here is derived from an EMBL/GenBank/DDBJ whole genome shotgun (WGS) entry which is preliminary data.</text>
</comment>
<evidence type="ECO:0000256" key="1">
    <source>
        <dbReference type="ARBA" id="ARBA00023125"/>
    </source>
</evidence>
<evidence type="ECO:0000313" key="3">
    <source>
        <dbReference type="EMBL" id="MBB5890920.1"/>
    </source>
</evidence>
<feature type="domain" description="HTH luxR-type" evidence="2">
    <location>
        <begin position="267"/>
        <end position="332"/>
    </location>
</feature>
<dbReference type="Proteomes" id="UP000585638">
    <property type="component" value="Unassembled WGS sequence"/>
</dbReference>
<dbReference type="InterPro" id="IPR000792">
    <property type="entry name" value="Tscrpt_reg_LuxR_C"/>
</dbReference>
<accession>A0A7W9KED5</accession>
<dbReference type="SMART" id="SM00421">
    <property type="entry name" value="HTH_LUXR"/>
    <property type="match status" value="1"/>
</dbReference>
<dbReference type="InterPro" id="IPR016032">
    <property type="entry name" value="Sig_transdc_resp-reg_C-effctor"/>
</dbReference>
<dbReference type="Pfam" id="PF00196">
    <property type="entry name" value="GerE"/>
    <property type="match status" value="1"/>
</dbReference>
<dbReference type="SUPFAM" id="SSF46894">
    <property type="entry name" value="C-terminal effector domain of the bipartite response regulators"/>
    <property type="match status" value="1"/>
</dbReference>
<dbReference type="GO" id="GO:0003677">
    <property type="term" value="F:DNA binding"/>
    <property type="evidence" value="ECO:0007669"/>
    <property type="project" value="UniProtKB-KW"/>
</dbReference>
<dbReference type="Gene3D" id="1.10.10.10">
    <property type="entry name" value="Winged helix-like DNA-binding domain superfamily/Winged helix DNA-binding domain"/>
    <property type="match status" value="1"/>
</dbReference>
<dbReference type="InterPro" id="IPR039420">
    <property type="entry name" value="WalR-like"/>
</dbReference>
<dbReference type="RefSeq" id="WP_184860689.1">
    <property type="nucleotide sequence ID" value="NZ_BAAAWY010000038.1"/>
</dbReference>
<dbReference type="InterPro" id="IPR036388">
    <property type="entry name" value="WH-like_DNA-bd_sf"/>
</dbReference>
<dbReference type="PROSITE" id="PS50043">
    <property type="entry name" value="HTH_LUXR_2"/>
    <property type="match status" value="1"/>
</dbReference>
<sequence>MSGLGLDAVAETVYLTALTRVRWRIADLARQLNLGHGIHPTNVDQLHSDGRLTDAVDQPRADLRLTAAVDQLRADGLLVPSAEESGAVRAVAPALALPALAASRVWGLSAGDARPQALSIAQLIARHQPPGPDQLHGLDEMNSFAEHLVANARREVVILSGQHRTGSFEFAVPVAEAVLRCGAQLRLVWRSDLIRTPTVAAHATWLRTRGAAPRIVPALPTTMLLVDRSVAMVITGDDAVVNRTPASVAPLCVLADQVWSQGNPSPRRHSLPDQTPRHHRVLRLLADGLTDDAIARQVGVSVRTVRNDMAAAMLSLDARSRFQAGVRAAQLGLL</sequence>
<keyword evidence="1 3" id="KW-0238">DNA-binding</keyword>
<evidence type="ECO:0000259" key="2">
    <source>
        <dbReference type="PROSITE" id="PS50043"/>
    </source>
</evidence>
<dbReference type="AlphaFoldDB" id="A0A7W9KED5"/>
<reference evidence="3 4" key="1">
    <citation type="submission" date="2020-08" db="EMBL/GenBank/DDBJ databases">
        <title>Sequencing the genomes of 1000 actinobacteria strains.</title>
        <authorList>
            <person name="Klenk H.-P."/>
        </authorList>
    </citation>
    <scope>NUCLEOTIDE SEQUENCE [LARGE SCALE GENOMIC DNA]</scope>
    <source>
        <strain evidence="3 4">DSM 43851</strain>
    </source>
</reference>
<proteinExistence type="predicted"/>
<keyword evidence="4" id="KW-1185">Reference proteome</keyword>
<organism evidence="3 4">
    <name type="scientific">Kutzneria kofuensis</name>
    <dbReference type="NCBI Taxonomy" id="103725"/>
    <lineage>
        <taxon>Bacteria</taxon>
        <taxon>Bacillati</taxon>
        <taxon>Actinomycetota</taxon>
        <taxon>Actinomycetes</taxon>
        <taxon>Pseudonocardiales</taxon>
        <taxon>Pseudonocardiaceae</taxon>
        <taxon>Kutzneria</taxon>
    </lineage>
</organism>
<dbReference type="GO" id="GO:0006355">
    <property type="term" value="P:regulation of DNA-templated transcription"/>
    <property type="evidence" value="ECO:0007669"/>
    <property type="project" value="InterPro"/>
</dbReference>
<dbReference type="PANTHER" id="PTHR43214">
    <property type="entry name" value="TWO-COMPONENT RESPONSE REGULATOR"/>
    <property type="match status" value="1"/>
</dbReference>
<dbReference type="CDD" id="cd06170">
    <property type="entry name" value="LuxR_C_like"/>
    <property type="match status" value="1"/>
</dbReference>
<name>A0A7W9KED5_9PSEU</name>
<dbReference type="EMBL" id="JACHIR010000001">
    <property type="protein sequence ID" value="MBB5890920.1"/>
    <property type="molecule type" value="Genomic_DNA"/>
</dbReference>